<organism evidence="1 2">
    <name type="scientific">Thermodesulfatator autotrophicus</name>
    <dbReference type="NCBI Taxonomy" id="1795632"/>
    <lineage>
        <taxon>Bacteria</taxon>
        <taxon>Pseudomonadati</taxon>
        <taxon>Thermodesulfobacteriota</taxon>
        <taxon>Thermodesulfobacteria</taxon>
        <taxon>Thermodesulfobacteriales</taxon>
        <taxon>Thermodesulfatatoraceae</taxon>
        <taxon>Thermodesulfatator</taxon>
    </lineage>
</organism>
<dbReference type="AlphaFoldDB" id="A0A177EAC3"/>
<dbReference type="EMBL" id="LSFI01000005">
    <property type="protein sequence ID" value="OAG28471.1"/>
    <property type="molecule type" value="Genomic_DNA"/>
</dbReference>
<dbReference type="RefSeq" id="WP_068540991.1">
    <property type="nucleotide sequence ID" value="NZ_LSFI01000005.1"/>
</dbReference>
<accession>A0A177EAC3</accession>
<reference evidence="1 2" key="1">
    <citation type="submission" date="2016-02" db="EMBL/GenBank/DDBJ databases">
        <title>Draft genome sequence of Thermodesulfatator sp. S606.</title>
        <authorList>
            <person name="Lai Q."/>
            <person name="Cao J."/>
            <person name="Dupont S."/>
            <person name="Shao Z."/>
            <person name="Jebbar M."/>
            <person name="Alain K."/>
        </authorList>
    </citation>
    <scope>NUCLEOTIDE SEQUENCE [LARGE SCALE GENOMIC DNA]</scope>
    <source>
        <strain evidence="1 2">S606</strain>
    </source>
</reference>
<proteinExistence type="predicted"/>
<evidence type="ECO:0000313" key="2">
    <source>
        <dbReference type="Proteomes" id="UP000076964"/>
    </source>
</evidence>
<dbReference type="OrthoDB" id="2375320at2"/>
<evidence type="ECO:0000313" key="1">
    <source>
        <dbReference type="EMBL" id="OAG28471.1"/>
    </source>
</evidence>
<dbReference type="Proteomes" id="UP000076964">
    <property type="component" value="Unassembled WGS sequence"/>
</dbReference>
<protein>
    <submittedName>
        <fullName evidence="1">Uncharacterized protein</fullName>
    </submittedName>
</protein>
<comment type="caution">
    <text evidence="1">The sequence shown here is derived from an EMBL/GenBank/DDBJ whole genome shotgun (WGS) entry which is preliminary data.</text>
</comment>
<sequence length="578" mass="67741">MNMDNRIPSVIREFTGQPAMRNVLSFLAFEDWLAKKENESKDWIVVARSWRERTTDLFTFSALASAAKGNLERLLSKSDWDIDLEFGKPYFYSRGGEKVAHYDPGMSTEIDGIEFRPFIIYRYFHGFVPSTFELVQNFILYHEAFFVPEKGEYHRIDDDGDIQPIVRIRQENDNRLILVDVHHLKDYLAANQCYLVRYHDHRRRALEDISEHIGGQFASYPLGDKSSSFELWLRTDIPWNNYKSVSRLLGKDVVFPYSEPDKRHTWFATGEREKKFATFIIGRNEQGKDIESTCNEEVLSNYFTDRGTPHFLTPVFFKRKVLVKYYQEPSRYRVSDSGVGCLDLWHLPIDITEEELVQVWLGDLGRIPYKEQLHWRQFNVPPRGTITRHRWLRDFMAEFADPTDDPIYYFRVAFEEVQREARARYCEDLFQGLDEKDRHAYETLHLPLTEEWKEFDEQMQALAKVIVDSLNVNLLSRESSQKIDGSSIRGSIDLLEIYLKEIGVTEDIRKQIMYAMHAIQTIRSTGAAHRKGSNFNKALQRFQLDNLSNREKVKKLVTDLTRALSLIAEAIRQTGTSC</sequence>
<gene>
    <name evidence="1" type="ORF">TH606_01845</name>
</gene>
<name>A0A177EAC3_9BACT</name>
<keyword evidence="2" id="KW-1185">Reference proteome</keyword>